<reference evidence="1 2" key="3">
    <citation type="journal article" date="2020" name="Int. J. Syst. Evol. Microbiol.">
        <title>Corynebacterium silvaticum sp. nov., a unique group of NTTB corynebacteria in wild boar and roe deer.</title>
        <authorList>
            <person name="Dangel A."/>
            <person name="Berger A."/>
            <person name="Rau J."/>
            <person name="Eisenberg T."/>
            <person name="Kampfer P."/>
            <person name="Margos G."/>
            <person name="Contzen M."/>
            <person name="Busse H.J."/>
            <person name="Konrad R."/>
            <person name="Peters M."/>
            <person name="Sting R."/>
            <person name="Sing A."/>
        </authorList>
    </citation>
    <scope>NUCLEOTIDE SEQUENCE [LARGE SCALE GENOMIC DNA]</scope>
    <source>
        <strain evidence="1 2">PO100/5</strain>
    </source>
</reference>
<evidence type="ECO:0000313" key="2">
    <source>
        <dbReference type="Proteomes" id="UP000195652"/>
    </source>
</evidence>
<dbReference type="EMBL" id="CP021417">
    <property type="protein sequence ID" value="WCV10552.1"/>
    <property type="molecule type" value="Genomic_DNA"/>
</dbReference>
<accession>A0ACD4PXX4</accession>
<name>A0ACD4PXX4_9CORY</name>
<reference evidence="1 2" key="4">
    <citation type="journal article" date="2020" name="PLoS ONE">
        <title>Taxonomic classification of strain PO100/5 shows a broader geographic distribution and genetic markers of the recently described Corynebacterium silvaticum.</title>
        <authorList>
            <person name="Viana M.V.C."/>
            <person name="Profeta R."/>
            <person name="da Silva A.L."/>
            <person name="Hurtado R."/>
            <person name="Cerqueira J.C."/>
            <person name="Ribeiro B.F.S."/>
            <person name="Almeida M.O."/>
            <person name="Morais-Rodrigues F."/>
            <person name="Soares S.C."/>
            <person name="Oliveira M."/>
            <person name="Tavares L."/>
            <person name="Figueiredo H."/>
            <person name="Wattam A.R."/>
            <person name="Barh D."/>
            <person name="Ghosh P."/>
            <person name="Silva A."/>
            <person name="Azevedo V."/>
        </authorList>
    </citation>
    <scope>NUCLEOTIDE SEQUENCE [LARGE SCALE GENOMIC DNA]</scope>
    <source>
        <strain evidence="1 2">PO100/5</strain>
    </source>
</reference>
<keyword evidence="2" id="KW-1185">Reference proteome</keyword>
<proteinExistence type="predicted"/>
<sequence length="56" mass="6035">MAQAQGDSVVLDVDVQQRPVLGALEQNGTSLEVLSSHTTSTGRLTVDLKNRFPWAP</sequence>
<evidence type="ECO:0000313" key="1">
    <source>
        <dbReference type="EMBL" id="WCV10552.1"/>
    </source>
</evidence>
<dbReference type="Proteomes" id="UP000195652">
    <property type="component" value="Chromosome"/>
</dbReference>
<organism evidence="1 2">
    <name type="scientific">Corynebacterium silvaticum</name>
    <dbReference type="NCBI Taxonomy" id="2320431"/>
    <lineage>
        <taxon>Bacteria</taxon>
        <taxon>Bacillati</taxon>
        <taxon>Actinomycetota</taxon>
        <taxon>Actinomycetes</taxon>
        <taxon>Mycobacteriales</taxon>
        <taxon>Corynebacteriaceae</taxon>
        <taxon>Corynebacterium</taxon>
    </lineage>
</organism>
<reference evidence="1 2" key="2">
    <citation type="journal article" date="2020" name="Antonie Van Leeuwenhoek">
        <title>Phylogenomic characterisation of a novel corynebacterial species pathogenic to animals.</title>
        <authorList>
            <person name="Moller J."/>
            <person name="Musella L."/>
            <person name="Melnikov V."/>
            <person name="Geissdorfer W."/>
            <person name="Burkovski A."/>
            <person name="Sangal V."/>
        </authorList>
    </citation>
    <scope>NUCLEOTIDE SEQUENCE [LARGE SCALE GENOMIC DNA]</scope>
    <source>
        <strain evidence="1 2">PO100/5</strain>
    </source>
</reference>
<reference evidence="1 2" key="1">
    <citation type="journal article" date="2014" name="BMC Vet. Res.">
        <title>First report of Corynebacterium pseudotuberculosis from caseous lymphadenitis lesions in Black Alentejano pig (Sus scrofa domesticus).</title>
        <authorList>
            <person name="Oliveira M."/>
            <person name="Barroco C."/>
            <person name="Mottola C."/>
            <person name="Santos R."/>
            <person name="Lemsaddek A."/>
            <person name="Tavares L."/>
            <person name="Semedo-Lemsaddek T."/>
        </authorList>
    </citation>
    <scope>NUCLEOTIDE SEQUENCE [LARGE SCALE GENOMIC DNA]</scope>
    <source>
        <strain evidence="1 2">PO100/5</strain>
    </source>
</reference>
<gene>
    <name evidence="1" type="ORF">CBE74_12675</name>
</gene>
<protein>
    <submittedName>
        <fullName evidence="1">Uncharacterized protein</fullName>
    </submittedName>
</protein>